<comment type="caution">
    <text evidence="4">The sequence shown here is derived from an EMBL/GenBank/DDBJ whole genome shotgun (WGS) entry which is preliminary data.</text>
</comment>
<dbReference type="EC" id="2.4.1.-" evidence="3"/>
<dbReference type="GO" id="GO:0008107">
    <property type="term" value="F:galactoside 2-alpha-L-fucosyltransferase activity"/>
    <property type="evidence" value="ECO:0007669"/>
    <property type="project" value="InterPro"/>
</dbReference>
<dbReference type="AlphaFoldDB" id="A0AAD9ISW8"/>
<gene>
    <name evidence="4" type="ORF">LSH36_1399g00037</name>
</gene>
<evidence type="ECO:0000256" key="2">
    <source>
        <dbReference type="ARBA" id="ARBA00022679"/>
    </source>
</evidence>
<accession>A0AAD9ISW8</accession>
<dbReference type="PANTHER" id="PTHR11927:SF9">
    <property type="entry name" value="L-FUCOSYLTRANSFERASE"/>
    <property type="match status" value="1"/>
</dbReference>
<dbReference type="PANTHER" id="PTHR11927">
    <property type="entry name" value="GALACTOSIDE 2-L-FUCOSYLTRANSFERASE"/>
    <property type="match status" value="1"/>
</dbReference>
<dbReference type="GO" id="GO:0032580">
    <property type="term" value="C:Golgi cisterna membrane"/>
    <property type="evidence" value="ECO:0007669"/>
    <property type="project" value="UniProtKB-SubCell"/>
</dbReference>
<protein>
    <recommendedName>
        <fullName evidence="3">L-Fucosyltransferase</fullName>
        <ecNumber evidence="3">2.4.1.-</ecNumber>
    </recommendedName>
</protein>
<dbReference type="EMBL" id="JAODUP010001402">
    <property type="protein sequence ID" value="KAK2140294.1"/>
    <property type="molecule type" value="Genomic_DNA"/>
</dbReference>
<evidence type="ECO:0000313" key="5">
    <source>
        <dbReference type="Proteomes" id="UP001208570"/>
    </source>
</evidence>
<proteinExistence type="inferred from homology"/>
<keyword evidence="3" id="KW-0735">Signal-anchor</keyword>
<name>A0AAD9ISW8_9ANNE</name>
<keyword evidence="3" id="KW-0812">Transmembrane</keyword>
<dbReference type="Proteomes" id="UP001208570">
    <property type="component" value="Unassembled WGS sequence"/>
</dbReference>
<reference evidence="4" key="1">
    <citation type="journal article" date="2023" name="Mol. Biol. Evol.">
        <title>Third-Generation Sequencing Reveals the Adaptive Role of the Epigenome in Three Deep-Sea Polychaetes.</title>
        <authorList>
            <person name="Perez M."/>
            <person name="Aroh O."/>
            <person name="Sun Y."/>
            <person name="Lan Y."/>
            <person name="Juniper S.K."/>
            <person name="Young C.R."/>
            <person name="Angers B."/>
            <person name="Qian P.Y."/>
        </authorList>
    </citation>
    <scope>NUCLEOTIDE SEQUENCE</scope>
    <source>
        <strain evidence="4">P08H-3</strain>
    </source>
</reference>
<keyword evidence="3" id="KW-0325">Glycoprotein</keyword>
<dbReference type="Pfam" id="PF01531">
    <property type="entry name" value="Glyco_transf_11"/>
    <property type="match status" value="1"/>
</dbReference>
<sequence>MEIKKLFILIGIGCFIGLFITYNSAIVQVSLKKWYYQLSDNADFGLDTQDGNITSARIRHKTANNNNRSILSVLRQGRLGNGMWQYSGLLGLANMTNRVPILNSGYRDIAQIFTLSTQIDSRINILKASTRYEQRQLFINVEETVENIRNISEDVTLKGYFQYFRFFSSVTETIRKEFQFRTIIKQQVSTFFKKVNLTDEQLIKVGIHIRRTDLNTPRQIKQGFGPPPTNYFINAMNFFRSKFRNVHFVVCSDDIKWAREHIVGDDITFATNDLAALDMAILVSCDHVIISNGTFSWWVGWLCTGITVKYKRMPKYNSYLYNMTRGEYWPPNDTYNHYISIDTI</sequence>
<evidence type="ECO:0000313" key="4">
    <source>
        <dbReference type="EMBL" id="KAK2140294.1"/>
    </source>
</evidence>
<keyword evidence="2 3" id="KW-0808">Transferase</keyword>
<evidence type="ECO:0000256" key="1">
    <source>
        <dbReference type="ARBA" id="ARBA00022676"/>
    </source>
</evidence>
<comment type="subcellular location">
    <subcellularLocation>
        <location evidence="3">Golgi apparatus</location>
        <location evidence="3">Golgi stack membrane</location>
        <topology evidence="3">Single-pass type II membrane protein</topology>
    </subcellularLocation>
</comment>
<comment type="similarity">
    <text evidence="3">Belongs to the glycosyltransferase 11 family.</text>
</comment>
<keyword evidence="1 3" id="KW-0328">Glycosyltransferase</keyword>
<dbReference type="InterPro" id="IPR002516">
    <property type="entry name" value="Glyco_trans_11"/>
</dbReference>
<keyword evidence="3" id="KW-0333">Golgi apparatus</keyword>
<keyword evidence="3" id="KW-1133">Transmembrane helix</keyword>
<feature type="transmembrane region" description="Helical" evidence="3">
    <location>
        <begin position="6"/>
        <end position="27"/>
    </location>
</feature>
<keyword evidence="3" id="KW-0472">Membrane</keyword>
<comment type="pathway">
    <text evidence="3">Protein modification; protein glycosylation.</text>
</comment>
<keyword evidence="5" id="KW-1185">Reference proteome</keyword>
<organism evidence="4 5">
    <name type="scientific">Paralvinella palmiformis</name>
    <dbReference type="NCBI Taxonomy" id="53620"/>
    <lineage>
        <taxon>Eukaryota</taxon>
        <taxon>Metazoa</taxon>
        <taxon>Spiralia</taxon>
        <taxon>Lophotrochozoa</taxon>
        <taxon>Annelida</taxon>
        <taxon>Polychaeta</taxon>
        <taxon>Sedentaria</taxon>
        <taxon>Canalipalpata</taxon>
        <taxon>Terebellida</taxon>
        <taxon>Terebelliformia</taxon>
        <taxon>Alvinellidae</taxon>
        <taxon>Paralvinella</taxon>
    </lineage>
</organism>
<dbReference type="CDD" id="cd11301">
    <property type="entry name" value="Fut1_Fut2_like"/>
    <property type="match status" value="1"/>
</dbReference>
<dbReference type="GO" id="GO:0005975">
    <property type="term" value="P:carbohydrate metabolic process"/>
    <property type="evidence" value="ECO:0007669"/>
    <property type="project" value="InterPro"/>
</dbReference>
<evidence type="ECO:0000256" key="3">
    <source>
        <dbReference type="RuleBase" id="RU363129"/>
    </source>
</evidence>